<organism evidence="2 3">
    <name type="scientific">Paenibacillus yonginensis</name>
    <dbReference type="NCBI Taxonomy" id="1462996"/>
    <lineage>
        <taxon>Bacteria</taxon>
        <taxon>Bacillati</taxon>
        <taxon>Bacillota</taxon>
        <taxon>Bacilli</taxon>
        <taxon>Bacillales</taxon>
        <taxon>Paenibacillaceae</taxon>
        <taxon>Paenibacillus</taxon>
    </lineage>
</organism>
<dbReference type="GO" id="GO:0004622">
    <property type="term" value="F:phosphatidylcholine lysophospholipase activity"/>
    <property type="evidence" value="ECO:0007669"/>
    <property type="project" value="TreeGrafter"/>
</dbReference>
<proteinExistence type="predicted"/>
<dbReference type="PANTHER" id="PTHR30383">
    <property type="entry name" value="THIOESTERASE 1/PROTEASE 1/LYSOPHOSPHOLIPASE L1"/>
    <property type="match status" value="1"/>
</dbReference>
<keyword evidence="3" id="KW-1185">Reference proteome</keyword>
<dbReference type="EMBL" id="CP014167">
    <property type="protein sequence ID" value="ANS73331.1"/>
    <property type="molecule type" value="Genomic_DNA"/>
</dbReference>
<dbReference type="Pfam" id="PF13472">
    <property type="entry name" value="Lipase_GDSL_2"/>
    <property type="match status" value="1"/>
</dbReference>
<name>A0A1B1MVX2_9BACL</name>
<gene>
    <name evidence="2" type="ORF">AWM70_00980</name>
</gene>
<dbReference type="STRING" id="1462996.AWM70_00980"/>
<sequence length="255" mass="29035">MREIDNGGPAANSGEELKYIVSGDSISKGVVYDEDRSKYVILEENYVSLLQDKLKGAVRNTARFGNTLMRGINSLKKDISKDKPNIVLIEYGGNDCDFNWQEIAANPEAEHHPKTDFNLFERMLTETIEYLRGQQITPILMNLPPLNADNYFKWVSGSNPAAESNIMKWLGSVTKIYWWQERYNSTILKVSELTKTKMIDVRSAFLAHPDFTQFLCVDGIHPNKDGHRIICEKVVEFLKTNYGHLLQPGMKETLG</sequence>
<feature type="domain" description="SGNH hydrolase-type esterase" evidence="1">
    <location>
        <begin position="23"/>
        <end position="229"/>
    </location>
</feature>
<dbReference type="CDD" id="cd00229">
    <property type="entry name" value="SGNH_hydrolase"/>
    <property type="match status" value="1"/>
</dbReference>
<evidence type="ECO:0000313" key="2">
    <source>
        <dbReference type="EMBL" id="ANS73331.1"/>
    </source>
</evidence>
<dbReference type="PANTHER" id="PTHR30383:SF5">
    <property type="entry name" value="SGNH HYDROLASE-TYPE ESTERASE DOMAIN-CONTAINING PROTEIN"/>
    <property type="match status" value="1"/>
</dbReference>
<dbReference type="Proteomes" id="UP000092573">
    <property type="component" value="Chromosome"/>
</dbReference>
<evidence type="ECO:0000313" key="3">
    <source>
        <dbReference type="Proteomes" id="UP000092573"/>
    </source>
</evidence>
<evidence type="ECO:0000259" key="1">
    <source>
        <dbReference type="Pfam" id="PF13472"/>
    </source>
</evidence>
<dbReference type="Gene3D" id="3.40.50.1110">
    <property type="entry name" value="SGNH hydrolase"/>
    <property type="match status" value="1"/>
</dbReference>
<dbReference type="OrthoDB" id="2513075at2"/>
<protein>
    <submittedName>
        <fullName evidence="2">G-D-S-L family lipolytic protein</fullName>
    </submittedName>
</protein>
<dbReference type="AlphaFoldDB" id="A0A1B1MVX2"/>
<dbReference type="InterPro" id="IPR013830">
    <property type="entry name" value="SGNH_hydro"/>
</dbReference>
<dbReference type="InterPro" id="IPR051532">
    <property type="entry name" value="Ester_Hydrolysis_Enzymes"/>
</dbReference>
<accession>A0A1B1MVX2</accession>
<dbReference type="KEGG" id="pyg:AWM70_00980"/>
<dbReference type="SUPFAM" id="SSF52266">
    <property type="entry name" value="SGNH hydrolase"/>
    <property type="match status" value="1"/>
</dbReference>
<dbReference type="InterPro" id="IPR036514">
    <property type="entry name" value="SGNH_hydro_sf"/>
</dbReference>
<reference evidence="2 3" key="1">
    <citation type="submission" date="2016-01" db="EMBL/GenBank/DDBJ databases">
        <title>Complete Genome Sequence of Paenibacillus yonginensis DCY84, a novel Plant Growth-Promoting Bacteria with Elicitation of Induced Systemic Resistance.</title>
        <authorList>
            <person name="Kim Y.J."/>
            <person name="Yang D.C."/>
            <person name="Sukweenadhi J."/>
        </authorList>
    </citation>
    <scope>NUCLEOTIDE SEQUENCE [LARGE SCALE GENOMIC DNA]</scope>
    <source>
        <strain evidence="2 3">DCY84</strain>
    </source>
</reference>
<dbReference type="RefSeq" id="WP_068693569.1">
    <property type="nucleotide sequence ID" value="NZ_CP014167.1"/>
</dbReference>